<dbReference type="InterPro" id="IPR021074">
    <property type="entry name" value="Formate_DH_dsu"/>
</dbReference>
<dbReference type="EMBL" id="FNVQ01000003">
    <property type="protein sequence ID" value="SEG66191.1"/>
    <property type="molecule type" value="Genomic_DNA"/>
</dbReference>
<name>A0A1H6BZQ8_9GAMM</name>
<dbReference type="OrthoDB" id="8527650at2"/>
<sequence>MSQSEMDRLVQMINQIAINNISAGDENAVAEMIAGHVQKFWSRRMKQMLGEYTEQGGEELHPAAKLAAEKLLSQAA</sequence>
<reference evidence="1 2" key="1">
    <citation type="submission" date="2016-10" db="EMBL/GenBank/DDBJ databases">
        <authorList>
            <person name="de Groot N.N."/>
        </authorList>
    </citation>
    <scope>NUCLEOTIDE SEQUENCE [LARGE SCALE GENOMIC DNA]</scope>
    <source>
        <strain evidence="1 2">DSM 22012</strain>
    </source>
</reference>
<dbReference type="Pfam" id="PF11390">
    <property type="entry name" value="FdsD"/>
    <property type="match status" value="1"/>
</dbReference>
<dbReference type="RefSeq" id="WP_104003913.1">
    <property type="nucleotide sequence ID" value="NZ_FNVQ01000003.1"/>
</dbReference>
<protein>
    <submittedName>
        <fullName evidence="1">Formate dehydrogenase subunit delta</fullName>
    </submittedName>
</protein>
<dbReference type="AlphaFoldDB" id="A0A1H6BZQ8"/>
<evidence type="ECO:0000313" key="1">
    <source>
        <dbReference type="EMBL" id="SEG66191.1"/>
    </source>
</evidence>
<accession>A0A1H6BZQ8</accession>
<keyword evidence="2" id="KW-1185">Reference proteome</keyword>
<dbReference type="Proteomes" id="UP000236745">
    <property type="component" value="Unassembled WGS sequence"/>
</dbReference>
<evidence type="ECO:0000313" key="2">
    <source>
        <dbReference type="Proteomes" id="UP000236745"/>
    </source>
</evidence>
<proteinExistence type="predicted"/>
<organism evidence="1 2">
    <name type="scientific">Marinobacterium lutimaris</name>
    <dbReference type="NCBI Taxonomy" id="568106"/>
    <lineage>
        <taxon>Bacteria</taxon>
        <taxon>Pseudomonadati</taxon>
        <taxon>Pseudomonadota</taxon>
        <taxon>Gammaproteobacteria</taxon>
        <taxon>Oceanospirillales</taxon>
        <taxon>Oceanospirillaceae</taxon>
        <taxon>Marinobacterium</taxon>
    </lineage>
</organism>
<gene>
    <name evidence="1" type="ORF">SAMN05444390_10345</name>
</gene>